<name>A0ACB5TDX3_AMBMO</name>
<gene>
    <name evidence="1" type="ORF">Amon02_000798700</name>
</gene>
<dbReference type="EMBL" id="BSXS01006881">
    <property type="protein sequence ID" value="GME86461.1"/>
    <property type="molecule type" value="Genomic_DNA"/>
</dbReference>
<reference evidence="1" key="1">
    <citation type="submission" date="2023-04" db="EMBL/GenBank/DDBJ databases">
        <title>Ambrosiozyma monospora NBRC 10751.</title>
        <authorList>
            <person name="Ichikawa N."/>
            <person name="Sato H."/>
            <person name="Tonouchi N."/>
        </authorList>
    </citation>
    <scope>NUCLEOTIDE SEQUENCE</scope>
    <source>
        <strain evidence="1">NBRC 10751</strain>
    </source>
</reference>
<keyword evidence="2" id="KW-1185">Reference proteome</keyword>
<proteinExistence type="predicted"/>
<accession>A0ACB5TDX3</accession>
<dbReference type="Proteomes" id="UP001165064">
    <property type="component" value="Unassembled WGS sequence"/>
</dbReference>
<comment type="caution">
    <text evidence="1">The sequence shown here is derived from an EMBL/GenBank/DDBJ whole genome shotgun (WGS) entry which is preliminary data.</text>
</comment>
<organism evidence="1 2">
    <name type="scientific">Ambrosiozyma monospora</name>
    <name type="common">Yeast</name>
    <name type="synonym">Endomycopsis monosporus</name>
    <dbReference type="NCBI Taxonomy" id="43982"/>
    <lineage>
        <taxon>Eukaryota</taxon>
        <taxon>Fungi</taxon>
        <taxon>Dikarya</taxon>
        <taxon>Ascomycota</taxon>
        <taxon>Saccharomycotina</taxon>
        <taxon>Pichiomycetes</taxon>
        <taxon>Pichiales</taxon>
        <taxon>Pichiaceae</taxon>
        <taxon>Ambrosiozyma</taxon>
    </lineage>
</organism>
<evidence type="ECO:0000313" key="1">
    <source>
        <dbReference type="EMBL" id="GME86461.1"/>
    </source>
</evidence>
<protein>
    <submittedName>
        <fullName evidence="1">Unnamed protein product</fullName>
    </submittedName>
</protein>
<evidence type="ECO:0000313" key="2">
    <source>
        <dbReference type="Proteomes" id="UP001165064"/>
    </source>
</evidence>
<sequence length="427" mass="49835">MLIIPYLRHLWTVVLGNIRYLLYLIAFAVLLFISTSLIYARFFEGIVNDPDDIESNLSTMTSFTNVFMTLYIIMTSENWTNVMYLTQETATSAATQAFIFVYLAVWFCIANMLLINAFLDLISENLTHIPNLQKKWYQVVNFFIRSRTKNIKGGKNVAIFDRLKYGPLEKVNFDTKKMSDILNSNQALSDFLSEYKFHFSFLTKFKIHIISHLKSTFPQSTFLQFYTHFYLNETNMFHPDGSFSGDSSLIDIDDSTTLSKVAFLSQHPMYDSVFFLISSDNPIRKFIQNIVPNFHGTRTKDLRLLSTGNQNDKPTWREYWPTTAFELFMFAVTITMLIQTCIMTPLYRFEHEYHVGEWNWPIITDLIFCVIFSVEFLLHVFADGLFFTPTAFLMDGWGILTTITLISMWLDFGLEISNFIEKLLIQH</sequence>